<feature type="region of interest" description="Disordered" evidence="6">
    <location>
        <begin position="1"/>
        <end position="21"/>
    </location>
</feature>
<name>A0ABU9BHG1_9BURK</name>
<feature type="transmembrane region" description="Helical" evidence="7">
    <location>
        <begin position="164"/>
        <end position="181"/>
    </location>
</feature>
<feature type="transmembrane region" description="Helical" evidence="7">
    <location>
        <begin position="393"/>
        <end position="413"/>
    </location>
</feature>
<evidence type="ECO:0000256" key="6">
    <source>
        <dbReference type="SAM" id="MobiDB-lite"/>
    </source>
</evidence>
<dbReference type="InterPro" id="IPR020846">
    <property type="entry name" value="MFS_dom"/>
</dbReference>
<dbReference type="RefSeq" id="WP_341375870.1">
    <property type="nucleotide sequence ID" value="NZ_JBBUTF010000019.1"/>
</dbReference>
<feature type="compositionally biased region" description="Pro residues" evidence="6">
    <location>
        <begin position="1"/>
        <end position="14"/>
    </location>
</feature>
<keyword evidence="10" id="KW-1185">Reference proteome</keyword>
<dbReference type="SUPFAM" id="SSF103473">
    <property type="entry name" value="MFS general substrate transporter"/>
    <property type="match status" value="1"/>
</dbReference>
<feature type="transmembrane region" description="Helical" evidence="7">
    <location>
        <begin position="272"/>
        <end position="294"/>
    </location>
</feature>
<feature type="domain" description="Major facilitator superfamily (MFS) profile" evidence="8">
    <location>
        <begin position="29"/>
        <end position="418"/>
    </location>
</feature>
<evidence type="ECO:0000313" key="9">
    <source>
        <dbReference type="EMBL" id="MEK8028085.1"/>
    </source>
</evidence>
<proteinExistence type="predicted"/>
<feature type="transmembrane region" description="Helical" evidence="7">
    <location>
        <begin position="235"/>
        <end position="260"/>
    </location>
</feature>
<feature type="transmembrane region" description="Helical" evidence="7">
    <location>
        <begin position="301"/>
        <end position="320"/>
    </location>
</feature>
<dbReference type="PANTHER" id="PTHR43124">
    <property type="entry name" value="PURINE EFFLUX PUMP PBUE"/>
    <property type="match status" value="1"/>
</dbReference>
<dbReference type="Pfam" id="PF07690">
    <property type="entry name" value="MFS_1"/>
    <property type="match status" value="1"/>
</dbReference>
<evidence type="ECO:0000256" key="5">
    <source>
        <dbReference type="ARBA" id="ARBA00023136"/>
    </source>
</evidence>
<evidence type="ECO:0000256" key="4">
    <source>
        <dbReference type="ARBA" id="ARBA00022989"/>
    </source>
</evidence>
<keyword evidence="5 7" id="KW-0472">Membrane</keyword>
<feature type="transmembrane region" description="Helical" evidence="7">
    <location>
        <begin position="69"/>
        <end position="92"/>
    </location>
</feature>
<feature type="transmembrane region" description="Helical" evidence="7">
    <location>
        <begin position="99"/>
        <end position="120"/>
    </location>
</feature>
<comment type="subcellular location">
    <subcellularLocation>
        <location evidence="1">Cell membrane</location>
        <topology evidence="1">Multi-pass membrane protein</topology>
    </subcellularLocation>
</comment>
<comment type="caution">
    <text evidence="9">The sequence shown here is derived from an EMBL/GenBank/DDBJ whole genome shotgun (WGS) entry which is preliminary data.</text>
</comment>
<protein>
    <submittedName>
        <fullName evidence="9">MFS transporter</fullName>
    </submittedName>
</protein>
<feature type="transmembrane region" description="Helical" evidence="7">
    <location>
        <begin position="31"/>
        <end position="49"/>
    </location>
</feature>
<dbReference type="EMBL" id="JBBUTF010000019">
    <property type="protein sequence ID" value="MEK8028085.1"/>
    <property type="molecule type" value="Genomic_DNA"/>
</dbReference>
<dbReference type="PROSITE" id="PS50850">
    <property type="entry name" value="MFS"/>
    <property type="match status" value="1"/>
</dbReference>
<evidence type="ECO:0000256" key="1">
    <source>
        <dbReference type="ARBA" id="ARBA00004651"/>
    </source>
</evidence>
<evidence type="ECO:0000313" key="10">
    <source>
        <dbReference type="Proteomes" id="UP001368500"/>
    </source>
</evidence>
<accession>A0ABU9BHG1</accession>
<dbReference type="InterPro" id="IPR050189">
    <property type="entry name" value="MFS_Efflux_Transporters"/>
</dbReference>
<organism evidence="9 10">
    <name type="scientific">Pseudaquabacterium rugosum</name>
    <dbReference type="NCBI Taxonomy" id="2984194"/>
    <lineage>
        <taxon>Bacteria</taxon>
        <taxon>Pseudomonadati</taxon>
        <taxon>Pseudomonadota</taxon>
        <taxon>Betaproteobacteria</taxon>
        <taxon>Burkholderiales</taxon>
        <taxon>Sphaerotilaceae</taxon>
        <taxon>Pseudaquabacterium</taxon>
    </lineage>
</organism>
<dbReference type="Proteomes" id="UP001368500">
    <property type="component" value="Unassembled WGS sequence"/>
</dbReference>
<evidence type="ECO:0000256" key="7">
    <source>
        <dbReference type="SAM" id="Phobius"/>
    </source>
</evidence>
<keyword evidence="2" id="KW-1003">Cell membrane</keyword>
<dbReference type="PANTHER" id="PTHR43124:SF3">
    <property type="entry name" value="CHLORAMPHENICOL EFFLUX PUMP RV0191"/>
    <property type="match status" value="1"/>
</dbReference>
<dbReference type="CDD" id="cd06174">
    <property type="entry name" value="MFS"/>
    <property type="match status" value="1"/>
</dbReference>
<keyword evidence="3 7" id="KW-0812">Transmembrane</keyword>
<feature type="transmembrane region" description="Helical" evidence="7">
    <location>
        <begin position="187"/>
        <end position="205"/>
    </location>
</feature>
<dbReference type="InterPro" id="IPR011701">
    <property type="entry name" value="MFS"/>
</dbReference>
<feature type="transmembrane region" description="Helical" evidence="7">
    <location>
        <begin position="366"/>
        <end position="387"/>
    </location>
</feature>
<feature type="transmembrane region" description="Helical" evidence="7">
    <location>
        <begin position="132"/>
        <end position="152"/>
    </location>
</feature>
<dbReference type="InterPro" id="IPR036259">
    <property type="entry name" value="MFS_trans_sf"/>
</dbReference>
<sequence length="434" mass="43597">MPSAAPPAASPPPTASIAPSSLPPSLPTTHWPAVLAALACGIAISVLVGKVPLALGALRAELGLSLVQFGWVSSVLTTLAVLFALPVGLLAGRIGALRMVLAGLVLGAVGALAALPVHGIGGLLASRLVEGAAFLMVAVATPSLITAATAPAQRRLALSLWSTYMPLGVSVGLIGGAALIARAGWRALWLLSAVGLLAAALGLLLQRRHYAALRPAAGPSADSLRQTLQVLRQPLPWLLPAAFGAWALQHFALIVWMPAFMREQRGLDSASVAALTSLMLLVNIPGGLLGGVLMSRGVPRGPLIAVTHTLTGLLGLLAAADGLPDGLRYAACLAMSMIGGLVPAAVFSSSAVLARTPAQVAAVQGLILQGSQFGQFIGTPLIAAVVASAGHWSAARLVTASAAALGVLVGLCCHRLERRQAAAAAAATALARAA</sequence>
<feature type="transmembrane region" description="Helical" evidence="7">
    <location>
        <begin position="326"/>
        <end position="354"/>
    </location>
</feature>
<dbReference type="Gene3D" id="1.20.1250.20">
    <property type="entry name" value="MFS general substrate transporter like domains"/>
    <property type="match status" value="2"/>
</dbReference>
<evidence type="ECO:0000259" key="8">
    <source>
        <dbReference type="PROSITE" id="PS50850"/>
    </source>
</evidence>
<keyword evidence="4 7" id="KW-1133">Transmembrane helix</keyword>
<evidence type="ECO:0000256" key="2">
    <source>
        <dbReference type="ARBA" id="ARBA00022475"/>
    </source>
</evidence>
<evidence type="ECO:0000256" key="3">
    <source>
        <dbReference type="ARBA" id="ARBA00022692"/>
    </source>
</evidence>
<gene>
    <name evidence="9" type="ORF">AACH11_19155</name>
</gene>
<reference evidence="9 10" key="1">
    <citation type="submission" date="2024-04" db="EMBL/GenBank/DDBJ databases">
        <title>Novel species of the genus Ideonella isolated from streams.</title>
        <authorList>
            <person name="Lu H."/>
        </authorList>
    </citation>
    <scope>NUCLEOTIDE SEQUENCE [LARGE SCALE GENOMIC DNA]</scope>
    <source>
        <strain evidence="9 10">BYS139W</strain>
    </source>
</reference>